<dbReference type="KEGG" id="rrd:RradSPS_0059"/>
<dbReference type="EMBL" id="JAWXXX010000001">
    <property type="protein sequence ID" value="MDX5892753.1"/>
    <property type="molecule type" value="Genomic_DNA"/>
</dbReference>
<dbReference type="OrthoDB" id="877328at2"/>
<organism evidence="5 7">
    <name type="scientific">Rubrobacter radiotolerans</name>
    <name type="common">Arthrobacter radiotolerans</name>
    <dbReference type="NCBI Taxonomy" id="42256"/>
    <lineage>
        <taxon>Bacteria</taxon>
        <taxon>Bacillati</taxon>
        <taxon>Actinomycetota</taxon>
        <taxon>Rubrobacteria</taxon>
        <taxon>Rubrobacterales</taxon>
        <taxon>Rubrobacteraceae</taxon>
        <taxon>Rubrobacter</taxon>
    </lineage>
</organism>
<sequence length="1166" mass="120719">MFWSVVKRVQLSLMLVFVFFSLVVAPALAAPGFRQPPGSPYPAVPESQALTLADLDGREGLDLVTAGSTASVRLNNGDGSYGGARTLSVSFGGRTYSQTSVTSADFNADGRADLAFRTAGRQVLVLPGEGDGTFGEARSFSLTGNAASTNIQSLAVGDFNGDGRPDLAATSTLNVTAENRLTVLTNATLPGGAIDFTRRDLSAADLPFALASGDFNGDRFDDLTLVTSATPGVIKVLLGDGLGGFREAASLTTSANTLRHVDAGDYSGDGLDDVAAVDSVSNGPGSVLVALNAGEGSLLQPTRYGAGVTPRSVASADFGGDGRLDLAVAGASAQERRSGVFLLDGSGRGDFSSPTFVALGSPDVPVRGISAAGIDPGPRPDLALASSAPDAAASSVYVLLNTAPPPAPPSPDLEAGSDTGASSTDNTTADTTPTFTGIAPPNSMVRLYAGDLPLGSTKADGSGRYLFTTPQDAALPEGENPVAATVSEGASAESARSEPLKVLVDVTPPSVEVPEPEEGAVLKAPVRPRATASDWSGVSGVRFEGEGVPGGSSTDTEAPYETEYDASGDGPREIRVTATDRAGNEAEVSRSFTLDNTAPDTEVDSGPEGFTKDDSPEFTFSASESEASFECRLYRADAPGTGRPDFAACASTKGYGGLEEGEYTFEVRALDGVGNADGSPASRTFTVDTTPPAVEISAPAEGASYERGVPARAEYLCSDAGAGISSCAGPVEDGEELDTATSGERVFTVRAEDRAGNVSTVTRRYTVADGSAPETEILSGPEGATRDARPTFTFSGTDGAAPERPLEFSYRLNGGGWSAYSQERSATLGGREGLPDGEYVFEVRARDAAGNVDAAPASRRFVLSAGEETSGGDAPPARNNPPEGRDDKATTEEDPPGPLRVDVLANDADPDGDALTVLRVSDPKNGTARVAESGGAVHYIPERDYASDPGEPDEFTYTVCDDRGGERLCARATVAVTVTRVNDAPVARNDTARTAEDRLARIEVLANDADPDGDRLALSVAKRPKNGAVRVGPDGSILYRPERDYRGRDAFAYRVSDGEGGTATARVEVVVGERNDAPVARDDHARTRQGRTVVIDVLANDYDPDGDRLAVSEVGISGNGRLYLGRDGRVRFTPAQGFTGTATFTYRATDGKTASNRATVRIRVRE</sequence>
<feature type="domain" description="Bacterial Ig-like" evidence="4">
    <location>
        <begin position="408"/>
        <end position="505"/>
    </location>
</feature>
<protein>
    <submittedName>
        <fullName evidence="5">Family description</fullName>
    </submittedName>
    <submittedName>
        <fullName evidence="6">Tandem-95 repeat protein</fullName>
    </submittedName>
</protein>
<evidence type="ECO:0000256" key="2">
    <source>
        <dbReference type="SAM" id="MobiDB-lite"/>
    </source>
</evidence>
<dbReference type="eggNOG" id="COG4254">
    <property type="taxonomic scope" value="Bacteria"/>
</dbReference>
<dbReference type="Pfam" id="PF17963">
    <property type="entry name" value="Big_9"/>
    <property type="match status" value="3"/>
</dbReference>
<keyword evidence="1 3" id="KW-0732">Signal</keyword>
<evidence type="ECO:0000313" key="5">
    <source>
        <dbReference type="EMBL" id="AHY45342.1"/>
    </source>
</evidence>
<dbReference type="InterPro" id="IPR044016">
    <property type="entry name" value="Big_13"/>
</dbReference>
<dbReference type="AlphaFoldDB" id="A0A023WYN7"/>
<dbReference type="Pfam" id="PF13517">
    <property type="entry name" value="FG-GAP_3"/>
    <property type="match status" value="2"/>
</dbReference>
<keyword evidence="7" id="KW-1185">Reference proteome</keyword>
<evidence type="ECO:0000313" key="7">
    <source>
        <dbReference type="Proteomes" id="UP000025229"/>
    </source>
</evidence>
<dbReference type="eggNOG" id="COG2885">
    <property type="taxonomic scope" value="Bacteria"/>
</dbReference>
<feature type="compositionally biased region" description="Polar residues" evidence="2">
    <location>
        <begin position="590"/>
        <end position="599"/>
    </location>
</feature>
<reference evidence="6" key="2">
    <citation type="submission" date="2023-11" db="EMBL/GenBank/DDBJ databases">
        <title>MicrobeMod: A computational toolkit for identifying prokaryotic methylation and restriction-modification with nanopore sequencing.</title>
        <authorList>
            <person name="Crits-Christoph A."/>
            <person name="Kang S.C."/>
            <person name="Lee H."/>
            <person name="Ostrov N."/>
        </authorList>
    </citation>
    <scope>NUCLEOTIDE SEQUENCE</scope>
    <source>
        <strain evidence="6">ATCC 51242</strain>
    </source>
</reference>
<dbReference type="PANTHER" id="PTHR46580">
    <property type="entry name" value="SENSOR KINASE-RELATED"/>
    <property type="match status" value="1"/>
</dbReference>
<dbReference type="PANTHER" id="PTHR46580:SF4">
    <property type="entry name" value="ATP_GTP-BINDING PROTEIN"/>
    <property type="match status" value="1"/>
</dbReference>
<dbReference type="InterPro" id="IPR013783">
    <property type="entry name" value="Ig-like_fold"/>
</dbReference>
<dbReference type="Gene3D" id="2.60.40.10">
    <property type="entry name" value="Immunoglobulins"/>
    <property type="match status" value="4"/>
</dbReference>
<dbReference type="InterPro" id="IPR028994">
    <property type="entry name" value="Integrin_alpha_N"/>
</dbReference>
<dbReference type="RefSeq" id="WP_038679904.1">
    <property type="nucleotide sequence ID" value="NZ_CP007514.1"/>
</dbReference>
<dbReference type="Gene3D" id="2.60.40.2810">
    <property type="match status" value="3"/>
</dbReference>
<feature type="compositionally biased region" description="Low complexity" evidence="2">
    <location>
        <begin position="416"/>
        <end position="439"/>
    </location>
</feature>
<feature type="signal peptide" evidence="3">
    <location>
        <begin position="1"/>
        <end position="29"/>
    </location>
</feature>
<dbReference type="GO" id="GO:0005975">
    <property type="term" value="P:carbohydrate metabolic process"/>
    <property type="evidence" value="ECO:0007669"/>
    <property type="project" value="UniProtKB-ARBA"/>
</dbReference>
<dbReference type="NCBIfam" id="NF012211">
    <property type="entry name" value="tand_rpt_95"/>
    <property type="match status" value="3"/>
</dbReference>
<dbReference type="STRING" id="42256.RradSPS_0059"/>
<proteinExistence type="predicted"/>
<dbReference type="Proteomes" id="UP000025229">
    <property type="component" value="Chromosome"/>
</dbReference>
<dbReference type="Pfam" id="PF19077">
    <property type="entry name" value="Big_13"/>
    <property type="match status" value="1"/>
</dbReference>
<dbReference type="Gene3D" id="2.40.128.340">
    <property type="match status" value="2"/>
</dbReference>
<dbReference type="HOGENOM" id="CLU_274630_0_0_11"/>
<evidence type="ECO:0000259" key="4">
    <source>
        <dbReference type="Pfam" id="PF19077"/>
    </source>
</evidence>
<evidence type="ECO:0000256" key="3">
    <source>
        <dbReference type="SAM" id="SignalP"/>
    </source>
</evidence>
<feature type="chain" id="PRO_5001527340" evidence="3">
    <location>
        <begin position="30"/>
        <end position="1166"/>
    </location>
</feature>
<dbReference type="InterPro" id="IPR013517">
    <property type="entry name" value="FG-GAP"/>
</dbReference>
<evidence type="ECO:0000313" key="6">
    <source>
        <dbReference type="EMBL" id="MDX5892753.1"/>
    </source>
</evidence>
<reference evidence="5 7" key="1">
    <citation type="submission" date="2014-03" db="EMBL/GenBank/DDBJ databases">
        <title>Complete genome sequence of the Radio-Resistant Rubrobacter radiotolerans RSPS-4.</title>
        <authorList>
            <person name="Egas C.C."/>
            <person name="Barroso C.C."/>
            <person name="Froufe H.J.C."/>
            <person name="Pacheco J.J."/>
            <person name="Albuquerque L.L."/>
            <person name="da Costa M.M.S."/>
        </authorList>
    </citation>
    <scope>NUCLEOTIDE SEQUENCE [LARGE SCALE GENOMIC DNA]</scope>
    <source>
        <strain evidence="5 7">RSPS-4</strain>
    </source>
</reference>
<dbReference type="eggNOG" id="COG2931">
    <property type="taxonomic scope" value="Bacteria"/>
</dbReference>
<feature type="region of interest" description="Disordered" evidence="2">
    <location>
        <begin position="400"/>
        <end position="441"/>
    </location>
</feature>
<dbReference type="SUPFAM" id="SSF69318">
    <property type="entry name" value="Integrin alpha N-terminal domain"/>
    <property type="match status" value="1"/>
</dbReference>
<name>A0A023WYN7_RUBRA</name>
<dbReference type="Pfam" id="PF17957">
    <property type="entry name" value="Big_7"/>
    <property type="match status" value="1"/>
</dbReference>
<accession>A0A023WYN7</accession>
<feature type="region of interest" description="Disordered" evidence="2">
    <location>
        <begin position="537"/>
        <end position="622"/>
    </location>
</feature>
<feature type="region of interest" description="Disordered" evidence="2">
    <location>
        <begin position="865"/>
        <end position="900"/>
    </location>
</feature>
<evidence type="ECO:0000256" key="1">
    <source>
        <dbReference type="ARBA" id="ARBA00022729"/>
    </source>
</evidence>
<dbReference type="PATRIC" id="fig|42256.3.peg.58"/>
<dbReference type="Proteomes" id="UP001281130">
    <property type="component" value="Unassembled WGS sequence"/>
</dbReference>
<gene>
    <name evidence="5" type="ORF">RradSPS_0059</name>
    <name evidence="6" type="ORF">SIL72_01805</name>
</gene>
<dbReference type="EMBL" id="CP007514">
    <property type="protein sequence ID" value="AHY45342.1"/>
    <property type="molecule type" value="Genomic_DNA"/>
</dbReference>